<sequence>MSQQEGYPRGFVTISDHPLSLSLSLSRFYMTDLQSFFAESMDLVWFIIIGMCAMNDIASACPENCQCKPSKIICQGFIIKEFPSSIPPTTKTLFISNTSIESLKPADFATFSETLDLFQNLKALSTLTRNLLTSLPEDAFQGLEKLGQLMLQRNAIRKLYSSTFQGLSHLKSLFLQQNNLTDIPAGIFDDLVNLEVLHLQENKITQLPANLFSNLPKLKKLYLSNNRLSLLPSAIFLNLPNLTHISLCDHNIIPFRDWLGQYPEKVKNITSLMCYAPPALNGRNIRELKEDDIMVSQTAAETTVDISPESTQAYSEPTERHLPHTSPTKPSDSTTVSKEIEDTSGGNAVGQGLSKDKLIIILAIVCTAVIVGIITCVCYMIYFGTLVPFQSIFSACVFSISTTQLHLLCIYSNQCI</sequence>
<feature type="compositionally biased region" description="Polar residues" evidence="4">
    <location>
        <begin position="325"/>
        <end position="337"/>
    </location>
</feature>
<evidence type="ECO:0000256" key="2">
    <source>
        <dbReference type="ARBA" id="ARBA00022729"/>
    </source>
</evidence>
<protein>
    <recommendedName>
        <fullName evidence="6">LRRNT domain-containing protein</fullName>
    </recommendedName>
</protein>
<keyword evidence="5" id="KW-0812">Transmembrane</keyword>
<evidence type="ECO:0000256" key="1">
    <source>
        <dbReference type="ARBA" id="ARBA00022614"/>
    </source>
</evidence>
<evidence type="ECO:0000256" key="3">
    <source>
        <dbReference type="ARBA" id="ARBA00022737"/>
    </source>
</evidence>
<dbReference type="PANTHER" id="PTHR24369">
    <property type="entry name" value="ANTIGEN BSP, PUTATIVE-RELATED"/>
    <property type="match status" value="1"/>
</dbReference>
<dbReference type="InterPro" id="IPR001611">
    <property type="entry name" value="Leu-rich_rpt"/>
</dbReference>
<dbReference type="Pfam" id="PF13855">
    <property type="entry name" value="LRR_8"/>
    <property type="match status" value="1"/>
</dbReference>
<keyword evidence="5" id="KW-1133">Transmembrane helix</keyword>
<dbReference type="Gene3D" id="3.80.10.10">
    <property type="entry name" value="Ribonuclease Inhibitor"/>
    <property type="match status" value="1"/>
</dbReference>
<dbReference type="InterPro" id="IPR032675">
    <property type="entry name" value="LRR_dom_sf"/>
</dbReference>
<dbReference type="PANTHER" id="PTHR24369:SF210">
    <property type="entry name" value="CHAOPTIN-RELATED"/>
    <property type="match status" value="1"/>
</dbReference>
<dbReference type="InterPro" id="IPR050541">
    <property type="entry name" value="LRR_TM_domain-containing"/>
</dbReference>
<feature type="domain" description="LRRNT" evidence="6">
    <location>
        <begin position="60"/>
        <end position="92"/>
    </location>
</feature>
<keyword evidence="2" id="KW-0732">Signal</keyword>
<dbReference type="InterPro" id="IPR000372">
    <property type="entry name" value="LRRNT"/>
</dbReference>
<evidence type="ECO:0000313" key="8">
    <source>
        <dbReference type="Proteomes" id="UP000694700"/>
    </source>
</evidence>
<proteinExistence type="predicted"/>
<evidence type="ECO:0000256" key="4">
    <source>
        <dbReference type="SAM" id="MobiDB-lite"/>
    </source>
</evidence>
<dbReference type="SUPFAM" id="SSF52058">
    <property type="entry name" value="L domain-like"/>
    <property type="match status" value="1"/>
</dbReference>
<organism evidence="7 8">
    <name type="scientific">Cyprinus carpio</name>
    <name type="common">Common carp</name>
    <dbReference type="NCBI Taxonomy" id="7962"/>
    <lineage>
        <taxon>Eukaryota</taxon>
        <taxon>Metazoa</taxon>
        <taxon>Chordata</taxon>
        <taxon>Craniata</taxon>
        <taxon>Vertebrata</taxon>
        <taxon>Euteleostomi</taxon>
        <taxon>Actinopterygii</taxon>
        <taxon>Neopterygii</taxon>
        <taxon>Teleostei</taxon>
        <taxon>Ostariophysi</taxon>
        <taxon>Cypriniformes</taxon>
        <taxon>Cyprinidae</taxon>
        <taxon>Cyprininae</taxon>
        <taxon>Cyprinus</taxon>
    </lineage>
</organism>
<evidence type="ECO:0000259" key="6">
    <source>
        <dbReference type="SMART" id="SM00013"/>
    </source>
</evidence>
<name>A0A8C1Y7G5_CYPCA</name>
<keyword evidence="1" id="KW-0433">Leucine-rich repeat</keyword>
<reference evidence="7" key="1">
    <citation type="submission" date="2025-08" db="UniProtKB">
        <authorList>
            <consortium name="Ensembl"/>
        </authorList>
    </citation>
    <scope>IDENTIFICATION</scope>
</reference>
<dbReference type="AlphaFoldDB" id="A0A8C1Y7G5"/>
<dbReference type="PROSITE" id="PS51450">
    <property type="entry name" value="LRR"/>
    <property type="match status" value="3"/>
</dbReference>
<accession>A0A8C1Y7G5</accession>
<feature type="region of interest" description="Disordered" evidence="4">
    <location>
        <begin position="301"/>
        <end position="347"/>
    </location>
</feature>
<keyword evidence="3" id="KW-0677">Repeat</keyword>
<keyword evidence="5" id="KW-0472">Membrane</keyword>
<dbReference type="SMART" id="SM00013">
    <property type="entry name" value="LRRNT"/>
    <property type="match status" value="1"/>
</dbReference>
<dbReference type="InterPro" id="IPR003591">
    <property type="entry name" value="Leu-rich_rpt_typical-subtyp"/>
</dbReference>
<dbReference type="SMART" id="SM00369">
    <property type="entry name" value="LRR_TYP"/>
    <property type="match status" value="5"/>
</dbReference>
<evidence type="ECO:0000313" key="7">
    <source>
        <dbReference type="Ensembl" id="ENSCCRP00015092467.1"/>
    </source>
</evidence>
<dbReference type="GO" id="GO:0005886">
    <property type="term" value="C:plasma membrane"/>
    <property type="evidence" value="ECO:0007669"/>
    <property type="project" value="TreeGrafter"/>
</dbReference>
<feature type="transmembrane region" description="Helical" evidence="5">
    <location>
        <begin position="358"/>
        <end position="383"/>
    </location>
</feature>
<dbReference type="Proteomes" id="UP000694700">
    <property type="component" value="Unplaced"/>
</dbReference>
<dbReference type="SMART" id="SM00364">
    <property type="entry name" value="LRR_BAC"/>
    <property type="match status" value="3"/>
</dbReference>
<dbReference type="Ensembl" id="ENSCCRT00015095436.1">
    <property type="protein sequence ID" value="ENSCCRP00015092467.1"/>
    <property type="gene ID" value="ENSCCRG00015037293.1"/>
</dbReference>
<feature type="compositionally biased region" description="Polar residues" evidence="4">
    <location>
        <begin position="301"/>
        <end position="315"/>
    </location>
</feature>
<evidence type="ECO:0000256" key="5">
    <source>
        <dbReference type="SAM" id="Phobius"/>
    </source>
</evidence>